<evidence type="ECO:0000313" key="2">
    <source>
        <dbReference type="EMBL" id="KAJ8981722.1"/>
    </source>
</evidence>
<evidence type="ECO:0000313" key="3">
    <source>
        <dbReference type="Proteomes" id="UP001162164"/>
    </source>
</evidence>
<sequence length="276" mass="32535">MRVPNSINLNTLKAYEIHPRNTSKERQNLKSYNLEQWDERLPKTLREICVETIAKNWKDKPILDEIVLSIDRYLLIDILPTHLPLHLTIPKINDDMYWMRCYAERWPLNLPHDVKPLEIFEVLRSNNTRTLSNSCNGNNAHGKSSTRGSTTNVAKIESRDKLKRNNPDQRNWKEFYIEMHMKEYLESLKPEQYDAEKMKELSDLCSSYIKVLKIDQLQSSEDSETRVPLNSILTGFQNLQDLSLCFKQTYAGEQFTWDVLKTSFQDIQLLAKVWKN</sequence>
<accession>A0ABQ9JVJ2</accession>
<comment type="caution">
    <text evidence="2">The sequence shown here is derived from an EMBL/GenBank/DDBJ whole genome shotgun (WGS) entry which is preliminary data.</text>
</comment>
<organism evidence="2 3">
    <name type="scientific">Molorchus minor</name>
    <dbReference type="NCBI Taxonomy" id="1323400"/>
    <lineage>
        <taxon>Eukaryota</taxon>
        <taxon>Metazoa</taxon>
        <taxon>Ecdysozoa</taxon>
        <taxon>Arthropoda</taxon>
        <taxon>Hexapoda</taxon>
        <taxon>Insecta</taxon>
        <taxon>Pterygota</taxon>
        <taxon>Neoptera</taxon>
        <taxon>Endopterygota</taxon>
        <taxon>Coleoptera</taxon>
        <taxon>Polyphaga</taxon>
        <taxon>Cucujiformia</taxon>
        <taxon>Chrysomeloidea</taxon>
        <taxon>Cerambycidae</taxon>
        <taxon>Lamiinae</taxon>
        <taxon>Monochamini</taxon>
        <taxon>Molorchus</taxon>
    </lineage>
</organism>
<protein>
    <submittedName>
        <fullName evidence="2">Uncharacterized protein</fullName>
    </submittedName>
</protein>
<gene>
    <name evidence="2" type="ORF">NQ317_003787</name>
</gene>
<feature type="region of interest" description="Disordered" evidence="1">
    <location>
        <begin position="131"/>
        <end position="166"/>
    </location>
</feature>
<keyword evidence="3" id="KW-1185">Reference proteome</keyword>
<dbReference type="EMBL" id="JAPWTJ010000169">
    <property type="protein sequence ID" value="KAJ8981722.1"/>
    <property type="molecule type" value="Genomic_DNA"/>
</dbReference>
<reference evidence="2" key="1">
    <citation type="journal article" date="2023" name="Insect Mol. Biol.">
        <title>Genome sequencing provides insights into the evolution of gene families encoding plant cell wall-degrading enzymes in longhorned beetles.</title>
        <authorList>
            <person name="Shin N.R."/>
            <person name="Okamura Y."/>
            <person name="Kirsch R."/>
            <person name="Pauchet Y."/>
        </authorList>
    </citation>
    <scope>NUCLEOTIDE SEQUENCE</scope>
    <source>
        <strain evidence="2">MMC_N1</strain>
    </source>
</reference>
<evidence type="ECO:0000256" key="1">
    <source>
        <dbReference type="SAM" id="MobiDB-lite"/>
    </source>
</evidence>
<feature type="compositionally biased region" description="Basic and acidic residues" evidence="1">
    <location>
        <begin position="156"/>
        <end position="166"/>
    </location>
</feature>
<name>A0ABQ9JVJ2_9CUCU</name>
<dbReference type="Proteomes" id="UP001162164">
    <property type="component" value="Unassembled WGS sequence"/>
</dbReference>
<proteinExistence type="predicted"/>
<feature type="compositionally biased region" description="Polar residues" evidence="1">
    <location>
        <begin position="131"/>
        <end position="153"/>
    </location>
</feature>